<dbReference type="InterPro" id="IPR001229">
    <property type="entry name" value="Jacalin-like_lectin_dom"/>
</dbReference>
<evidence type="ECO:0000256" key="2">
    <source>
        <dbReference type="ARBA" id="ARBA00022734"/>
    </source>
</evidence>
<protein>
    <recommendedName>
        <fullName evidence="3">Jacalin-type lectin domain-containing protein</fullName>
    </recommendedName>
</protein>
<keyword evidence="2" id="KW-0430">Lectin</keyword>
<dbReference type="Gene3D" id="2.100.10.30">
    <property type="entry name" value="Jacalin-like lectin domain"/>
    <property type="match status" value="1"/>
</dbReference>
<dbReference type="InterPro" id="IPR052321">
    <property type="entry name" value="PolyBind_ProtTraffic"/>
</dbReference>
<dbReference type="PANTHER" id="PTHR33589:SF3">
    <property type="entry name" value="ZYMOGEN GRANULE MEMBRANE PROTEIN 16-LIKE"/>
    <property type="match status" value="1"/>
</dbReference>
<dbReference type="EMBL" id="VSWD01000012">
    <property type="protein sequence ID" value="KAK3085325.1"/>
    <property type="molecule type" value="Genomic_DNA"/>
</dbReference>
<evidence type="ECO:0000259" key="3">
    <source>
        <dbReference type="PROSITE" id="PS51752"/>
    </source>
</evidence>
<dbReference type="Proteomes" id="UP001186944">
    <property type="component" value="Unassembled WGS sequence"/>
</dbReference>
<dbReference type="GO" id="GO:0030246">
    <property type="term" value="F:carbohydrate binding"/>
    <property type="evidence" value="ECO:0007669"/>
    <property type="project" value="UniProtKB-KW"/>
</dbReference>
<dbReference type="AlphaFoldDB" id="A0AA88XGV1"/>
<keyword evidence="1" id="KW-0732">Signal</keyword>
<proteinExistence type="predicted"/>
<evidence type="ECO:0000313" key="4">
    <source>
        <dbReference type="EMBL" id="KAK3085325.1"/>
    </source>
</evidence>
<evidence type="ECO:0000313" key="5">
    <source>
        <dbReference type="Proteomes" id="UP001186944"/>
    </source>
</evidence>
<comment type="caution">
    <text evidence="4">The sequence shown here is derived from an EMBL/GenBank/DDBJ whole genome shotgun (WGS) entry which is preliminary data.</text>
</comment>
<evidence type="ECO:0000256" key="1">
    <source>
        <dbReference type="ARBA" id="ARBA00022729"/>
    </source>
</evidence>
<sequence length="199" mass="22134">MMIDVVTSQALLSDVQNTCYGGIKDKTAKRRYSDYEKMVLEQRFEIMTQNYNSLKLRVENLEDQAVIDTSKYIGGSGGSTFDDRSVKNGKPITAIRLRCGTFFDSIQARYGSSWGPVHGANYIPNICINNGVDFEYQFNSTEYITQIHGSYGAHVDSITISTNIRVLPRCGGSGGTSQKTVSGTRLMYLKGRRGCYVDT</sequence>
<accession>A0AA88XGV1</accession>
<reference evidence="4" key="1">
    <citation type="submission" date="2019-08" db="EMBL/GenBank/DDBJ databases">
        <title>The improved chromosome-level genome for the pearl oyster Pinctada fucata martensii using PacBio sequencing and Hi-C.</title>
        <authorList>
            <person name="Zheng Z."/>
        </authorList>
    </citation>
    <scope>NUCLEOTIDE SEQUENCE</scope>
    <source>
        <strain evidence="4">ZZ-2019</strain>
        <tissue evidence="4">Adductor muscle</tissue>
    </source>
</reference>
<keyword evidence="5" id="KW-1185">Reference proteome</keyword>
<dbReference type="PANTHER" id="PTHR33589">
    <property type="entry name" value="OS11G0524900 PROTEIN"/>
    <property type="match status" value="1"/>
</dbReference>
<dbReference type="PROSITE" id="PS51752">
    <property type="entry name" value="JACALIN_LECTIN"/>
    <property type="match status" value="1"/>
</dbReference>
<organism evidence="4 5">
    <name type="scientific">Pinctada imbricata</name>
    <name type="common">Atlantic pearl-oyster</name>
    <name type="synonym">Pinctada martensii</name>
    <dbReference type="NCBI Taxonomy" id="66713"/>
    <lineage>
        <taxon>Eukaryota</taxon>
        <taxon>Metazoa</taxon>
        <taxon>Spiralia</taxon>
        <taxon>Lophotrochozoa</taxon>
        <taxon>Mollusca</taxon>
        <taxon>Bivalvia</taxon>
        <taxon>Autobranchia</taxon>
        <taxon>Pteriomorphia</taxon>
        <taxon>Pterioida</taxon>
        <taxon>Pterioidea</taxon>
        <taxon>Pteriidae</taxon>
        <taxon>Pinctada</taxon>
    </lineage>
</organism>
<name>A0AA88XGV1_PINIB</name>
<dbReference type="InterPro" id="IPR036404">
    <property type="entry name" value="Jacalin-like_lectin_dom_sf"/>
</dbReference>
<dbReference type="Pfam" id="PF01419">
    <property type="entry name" value="Jacalin"/>
    <property type="match status" value="1"/>
</dbReference>
<gene>
    <name evidence="4" type="ORF">FSP39_001474</name>
</gene>
<dbReference type="SUPFAM" id="SSF51101">
    <property type="entry name" value="Mannose-binding lectins"/>
    <property type="match status" value="1"/>
</dbReference>
<dbReference type="SMART" id="SM00915">
    <property type="entry name" value="Jacalin"/>
    <property type="match status" value="1"/>
</dbReference>
<feature type="domain" description="Jacalin-type lectin" evidence="3">
    <location>
        <begin position="67"/>
        <end position="199"/>
    </location>
</feature>